<protein>
    <submittedName>
        <fullName evidence="1">Uncharacterized protein</fullName>
    </submittedName>
</protein>
<dbReference type="AlphaFoldDB" id="A0A4Y2K3I4"/>
<sequence length="122" mass="14164">MQLWFGGETKSVFRLESLGIYDSGVSDNREETELMMQRFEGGLELLKGRYFADLLWKSEFDTRLLGSSFTVALKRLESLIPKLEKNKWLHQCYDSVLNEQLALGIIEPCSLNDQNQNSYYMP</sequence>
<name>A0A4Y2K3I4_ARAVE</name>
<gene>
    <name evidence="1" type="ORF">AVEN_30486_1</name>
</gene>
<dbReference type="EMBL" id="BGPR01113068">
    <property type="protein sequence ID" value="GBM96950.1"/>
    <property type="molecule type" value="Genomic_DNA"/>
</dbReference>
<feature type="non-terminal residue" evidence="1">
    <location>
        <position position="122"/>
    </location>
</feature>
<keyword evidence="2" id="KW-1185">Reference proteome</keyword>
<comment type="caution">
    <text evidence="1">The sequence shown here is derived from an EMBL/GenBank/DDBJ whole genome shotgun (WGS) entry which is preliminary data.</text>
</comment>
<accession>A0A4Y2K3I4</accession>
<organism evidence="1 2">
    <name type="scientific">Araneus ventricosus</name>
    <name type="common">Orbweaver spider</name>
    <name type="synonym">Epeira ventricosa</name>
    <dbReference type="NCBI Taxonomy" id="182803"/>
    <lineage>
        <taxon>Eukaryota</taxon>
        <taxon>Metazoa</taxon>
        <taxon>Ecdysozoa</taxon>
        <taxon>Arthropoda</taxon>
        <taxon>Chelicerata</taxon>
        <taxon>Arachnida</taxon>
        <taxon>Araneae</taxon>
        <taxon>Araneomorphae</taxon>
        <taxon>Entelegynae</taxon>
        <taxon>Araneoidea</taxon>
        <taxon>Araneidae</taxon>
        <taxon>Araneus</taxon>
    </lineage>
</organism>
<proteinExistence type="predicted"/>
<dbReference type="Proteomes" id="UP000499080">
    <property type="component" value="Unassembled WGS sequence"/>
</dbReference>
<reference evidence="1 2" key="1">
    <citation type="journal article" date="2019" name="Sci. Rep.">
        <title>Orb-weaving spider Araneus ventricosus genome elucidates the spidroin gene catalogue.</title>
        <authorList>
            <person name="Kono N."/>
            <person name="Nakamura H."/>
            <person name="Ohtoshi R."/>
            <person name="Moran D.A.P."/>
            <person name="Shinohara A."/>
            <person name="Yoshida Y."/>
            <person name="Fujiwara M."/>
            <person name="Mori M."/>
            <person name="Tomita M."/>
            <person name="Arakawa K."/>
        </authorList>
    </citation>
    <scope>NUCLEOTIDE SEQUENCE [LARGE SCALE GENOMIC DNA]</scope>
</reference>
<evidence type="ECO:0000313" key="2">
    <source>
        <dbReference type="Proteomes" id="UP000499080"/>
    </source>
</evidence>
<evidence type="ECO:0000313" key="1">
    <source>
        <dbReference type="EMBL" id="GBM96950.1"/>
    </source>
</evidence>